<dbReference type="PROSITE" id="PS50885">
    <property type="entry name" value="HAMP"/>
    <property type="match status" value="2"/>
</dbReference>
<gene>
    <name evidence="7" type="ORF">RZN05_09410</name>
</gene>
<comment type="caution">
    <text evidence="7">The sequence shown here is derived from an EMBL/GenBank/DDBJ whole genome shotgun (WGS) entry which is preliminary data.</text>
</comment>
<proteinExistence type="inferred from homology"/>
<dbReference type="SUPFAM" id="SSF58104">
    <property type="entry name" value="Methyl-accepting chemotaxis protein (MCP) signaling domain"/>
    <property type="match status" value="1"/>
</dbReference>
<feature type="domain" description="HAMP" evidence="6">
    <location>
        <begin position="118"/>
        <end position="170"/>
    </location>
</feature>
<keyword evidence="3" id="KW-0807">Transducer</keyword>
<evidence type="ECO:0000313" key="8">
    <source>
        <dbReference type="Proteomes" id="UP001273531"/>
    </source>
</evidence>
<dbReference type="RefSeq" id="WP_317226356.1">
    <property type="nucleotide sequence ID" value="NZ_JAWJEJ010000001.1"/>
</dbReference>
<accession>A0ABU3Y700</accession>
<evidence type="ECO:0000256" key="3">
    <source>
        <dbReference type="PROSITE-ProRule" id="PRU00284"/>
    </source>
</evidence>
<dbReference type="InterPro" id="IPR051310">
    <property type="entry name" value="MCP_chemotaxis"/>
</dbReference>
<dbReference type="PROSITE" id="PS50111">
    <property type="entry name" value="CHEMOTAXIS_TRANSDUC_2"/>
    <property type="match status" value="1"/>
</dbReference>
<keyword evidence="8" id="KW-1185">Reference proteome</keyword>
<comment type="similarity">
    <text evidence="2">Belongs to the methyl-accepting chemotaxis (MCP) protein family.</text>
</comment>
<dbReference type="InterPro" id="IPR004089">
    <property type="entry name" value="MCPsignal_dom"/>
</dbReference>
<dbReference type="EMBL" id="JAWJEJ010000001">
    <property type="protein sequence ID" value="MDV3457198.1"/>
    <property type="molecule type" value="Genomic_DNA"/>
</dbReference>
<feature type="domain" description="Methyl-accepting transducer" evidence="5">
    <location>
        <begin position="175"/>
        <end position="404"/>
    </location>
</feature>
<feature type="transmembrane region" description="Helical" evidence="4">
    <location>
        <begin position="21"/>
        <end position="51"/>
    </location>
</feature>
<sequence length="461" mass="47846">MNIDWFRATAPIRLKLQVARNAILAAMVAIALVALFAPTLVAAPLVALIIVGSAIQLVRYSAAIADPYVSTVVRMEGLAAGDLTTPIEFTDYKDCVGRMTQAMLAFRDAAVEQNRLSAEQQVAVSRLGTSLERMTHGDLTAEIGNDFPASYAELRTNFNEALASLRTLIGSVMESAASIQTGSGEIAQASEDLARRTEANAASLEETSAAVTQMDGRLKATAASAGRTVERADDAIATVSGGRAVADDAVQAMSRVADGAKGIDSVIEGLDKIAFQTRVLAMNAAVEAGRAGEAGRGFAVVADLVSALAMRSEEEAARARDQLTATQTDIVAAVEMVQKVDHALADIAGDVGEVHGLLGQMAADNQAQSTAITEISVAIGTMDQSTQQNAAMVEETSAAARNLSGEVAALADQAARFDVGNGTAPRSSRAKARFDGPVKPLPAAAVSALRRSPAGDDWASF</sequence>
<protein>
    <submittedName>
        <fullName evidence="7">Methyl-accepting chemotaxis protein</fullName>
    </submittedName>
</protein>
<reference evidence="7 8" key="1">
    <citation type="submission" date="2023-10" db="EMBL/GenBank/DDBJ databases">
        <title>Sphingomonas sp. HF-S4 16S ribosomal RNA gene Genome sequencing and assembly.</title>
        <authorList>
            <person name="Lee H."/>
        </authorList>
    </citation>
    <scope>NUCLEOTIDE SEQUENCE [LARGE SCALE GENOMIC DNA]</scope>
    <source>
        <strain evidence="7 8">HF-S4</strain>
    </source>
</reference>
<dbReference type="SMART" id="SM00304">
    <property type="entry name" value="HAMP"/>
    <property type="match status" value="2"/>
</dbReference>
<dbReference type="InterPro" id="IPR003660">
    <property type="entry name" value="HAMP_dom"/>
</dbReference>
<dbReference type="PANTHER" id="PTHR43531:SF11">
    <property type="entry name" value="METHYL-ACCEPTING CHEMOTAXIS PROTEIN 3"/>
    <property type="match status" value="1"/>
</dbReference>
<keyword evidence="4" id="KW-0472">Membrane</keyword>
<evidence type="ECO:0000256" key="2">
    <source>
        <dbReference type="ARBA" id="ARBA00029447"/>
    </source>
</evidence>
<evidence type="ECO:0000313" key="7">
    <source>
        <dbReference type="EMBL" id="MDV3457198.1"/>
    </source>
</evidence>
<dbReference type="Pfam" id="PF00015">
    <property type="entry name" value="MCPsignal"/>
    <property type="match status" value="1"/>
</dbReference>
<name>A0ABU3Y700_9SPHN</name>
<evidence type="ECO:0000256" key="4">
    <source>
        <dbReference type="SAM" id="Phobius"/>
    </source>
</evidence>
<evidence type="ECO:0000256" key="1">
    <source>
        <dbReference type="ARBA" id="ARBA00022500"/>
    </source>
</evidence>
<organism evidence="7 8">
    <name type="scientific">Sphingomonas agrestis</name>
    <dbReference type="NCBI Taxonomy" id="3080540"/>
    <lineage>
        <taxon>Bacteria</taxon>
        <taxon>Pseudomonadati</taxon>
        <taxon>Pseudomonadota</taxon>
        <taxon>Alphaproteobacteria</taxon>
        <taxon>Sphingomonadales</taxon>
        <taxon>Sphingomonadaceae</taxon>
        <taxon>Sphingomonas</taxon>
    </lineage>
</organism>
<dbReference type="SMART" id="SM00283">
    <property type="entry name" value="MA"/>
    <property type="match status" value="1"/>
</dbReference>
<dbReference type="Proteomes" id="UP001273531">
    <property type="component" value="Unassembled WGS sequence"/>
</dbReference>
<dbReference type="Gene3D" id="1.10.287.950">
    <property type="entry name" value="Methyl-accepting chemotaxis protein"/>
    <property type="match status" value="1"/>
</dbReference>
<keyword evidence="4" id="KW-0812">Transmembrane</keyword>
<keyword evidence="4" id="KW-1133">Transmembrane helix</keyword>
<feature type="domain" description="HAMP" evidence="6">
    <location>
        <begin position="62"/>
        <end position="115"/>
    </location>
</feature>
<evidence type="ECO:0000259" key="5">
    <source>
        <dbReference type="PROSITE" id="PS50111"/>
    </source>
</evidence>
<dbReference type="PANTHER" id="PTHR43531">
    <property type="entry name" value="PROTEIN ICFG"/>
    <property type="match status" value="1"/>
</dbReference>
<evidence type="ECO:0000259" key="6">
    <source>
        <dbReference type="PROSITE" id="PS50885"/>
    </source>
</evidence>
<keyword evidence="1" id="KW-0145">Chemotaxis</keyword>